<feature type="compositionally biased region" description="Acidic residues" evidence="1">
    <location>
        <begin position="971"/>
        <end position="997"/>
    </location>
</feature>
<dbReference type="GeneID" id="28896024"/>
<feature type="compositionally biased region" description="Basic and acidic residues" evidence="1">
    <location>
        <begin position="1015"/>
        <end position="1037"/>
    </location>
</feature>
<feature type="compositionally biased region" description="Low complexity" evidence="1">
    <location>
        <begin position="317"/>
        <end position="358"/>
    </location>
</feature>
<feature type="compositionally biased region" description="Basic residues" evidence="1">
    <location>
        <begin position="299"/>
        <end position="315"/>
    </location>
</feature>
<feature type="compositionally biased region" description="Basic residues" evidence="1">
    <location>
        <begin position="1178"/>
        <end position="1194"/>
    </location>
</feature>
<feature type="region of interest" description="Disordered" evidence="1">
    <location>
        <begin position="571"/>
        <end position="599"/>
    </location>
</feature>
<feature type="region of interest" description="Disordered" evidence="1">
    <location>
        <begin position="740"/>
        <end position="760"/>
    </location>
</feature>
<feature type="compositionally biased region" description="Basic and acidic residues" evidence="1">
    <location>
        <begin position="247"/>
        <end position="272"/>
    </location>
</feature>
<sequence>MPGQRQNDPGRQRADRDRRRSSGLFVSQWANDIAGSLPGNAPVQFQARTQGQGQGQREASPPEKYKSRLERDVEALLARREAAEEKQHKQADERAARYARFLARRGPGRDTLAHETRKEIIKSHKELNARKARARAAREAERQRLLGAFAEAGRRAASLPASAAIPHLPARPTGPIRTRGTWRVRLTRTTRPTGDRQRRHFKGGDRGTEEEEEVQVEISRTDNGEGANEDDGEAGGNAAGEQQDDETLARDLQRQYDDEAENLRRIEVAESRRSRRGRGTLNQDQPQPGPQPPASRSQSRGRGRGRPRGRGRGRGRGASQPGGSRHSSREVSSSPAPSQDQPAGQTRGQAQRQTQNQTTEEERRIRRHRLSSSSSDLSDPGSESSSEMGDTIVVQPLAQPQDVPNPALASEPAPVEQPQLEQEQQEQAPAAPAIEIPTLTPQTTTEYKPFTLVRVGGSHPWRLVLPMRLAVGGYATAQDRRRYQRMVALGWRQHGNLSTFDHIVRRNCIRNGIEPGWLLADSPHGFEYDSETESSDEDEYFGPSGIDRDVIAVPDEVGAGLSILSAAGQLTGPGAPTLPEQAQPQPSAGPAGPVPRSSGISERFRMERSFGTGEWTIFMPEGIALFERRVGVEELRLLREMALEMEQNHPLDNSWRIALRRAIVDTASVVTQRQFGMIVAPIGESILDAPGLAMLGQLAGQAERLPFDLMPELEEESEGGLAILGQLAGQAEPLQIRPASQQMVQPATEQHPPPIQAGSLPLHQTTHQVVEPTAEQPLPAAQNVQSYIAPPVTGKRKAEEKDEGEENPKAAEEERSPPQKRRKVSEVPEASDARPSATPQARTPTRLASVGGVLRRVPRASRRLEQGGAGRTGGATSASIAAQTTAAAARPAAPSQAPAHAPPPAPAASAIATEEEDTPIVKEEEATTGPLRLPDFPGDDDDDEEEQPPTIRSRRNTRSLSTRPFHLPDFPADDDDDEEEENDEEAAEGAEEEEEGDASAPSARRQHTLLSTIPENERMSERLHLDRGPAERGKPDPSKLSITITKGNKTKTQRYKHPVDWNDSASVVKLNRWRQQQFRRATGEIARAGAVPYTPEENQFLIDVTRQSLANKERTINWRRVLNDFNARFEGQALPSSDVPRPRRTRDSLISQRGRIPECNEMLGKNPRANEQAGKQARSAKSRTTTKGKGKGKTKKTEEEEEEEEEEDENDGEEEAEEWNGVKGLKHQEGLES</sequence>
<feature type="region of interest" description="Disordered" evidence="1">
    <location>
        <begin position="777"/>
        <end position="1042"/>
    </location>
</feature>
<feature type="compositionally biased region" description="Low complexity" evidence="1">
    <location>
        <begin position="579"/>
        <end position="595"/>
    </location>
</feature>
<keyword evidence="3" id="KW-1185">Reference proteome</keyword>
<feature type="compositionally biased region" description="Basic and acidic residues" evidence="1">
    <location>
        <begin position="8"/>
        <end position="20"/>
    </location>
</feature>
<dbReference type="OrthoDB" id="5430411at2759"/>
<proteinExistence type="predicted"/>
<gene>
    <name evidence="2" type="ORF">L228DRAFT_236983</name>
</gene>
<dbReference type="InParanoid" id="A0A165HW53"/>
<name>A0A165HW53_XYLHT</name>
<dbReference type="PANTHER" id="PTHR35711:SF2">
    <property type="entry name" value="GLUTAMIC ACID-RICH PROTEIN-LIKE"/>
    <property type="match status" value="1"/>
</dbReference>
<feature type="compositionally biased region" description="Low complexity" evidence="1">
    <location>
        <begin position="874"/>
        <end position="899"/>
    </location>
</feature>
<feature type="region of interest" description="Disordered" evidence="1">
    <location>
        <begin position="1"/>
        <end position="70"/>
    </location>
</feature>
<feature type="compositionally biased region" description="Basic and acidic residues" evidence="1">
    <location>
        <begin position="60"/>
        <end position="70"/>
    </location>
</feature>
<protein>
    <submittedName>
        <fullName evidence="2">Uncharacterized protein</fullName>
    </submittedName>
</protein>
<evidence type="ECO:0000313" key="3">
    <source>
        <dbReference type="Proteomes" id="UP000076632"/>
    </source>
</evidence>
<accession>A0A165HW53</accession>
<dbReference type="Proteomes" id="UP000076632">
    <property type="component" value="Unassembled WGS sequence"/>
</dbReference>
<dbReference type="RefSeq" id="XP_018189564.1">
    <property type="nucleotide sequence ID" value="XM_018330887.1"/>
</dbReference>
<feature type="compositionally biased region" description="Low complexity" evidence="1">
    <location>
        <begin position="371"/>
        <end position="387"/>
    </location>
</feature>
<evidence type="ECO:0000313" key="2">
    <source>
        <dbReference type="EMBL" id="KZF24009.1"/>
    </source>
</evidence>
<organism evidence="2 3">
    <name type="scientific">Xylona heveae (strain CBS 132557 / TC161)</name>
    <dbReference type="NCBI Taxonomy" id="1328760"/>
    <lineage>
        <taxon>Eukaryota</taxon>
        <taxon>Fungi</taxon>
        <taxon>Dikarya</taxon>
        <taxon>Ascomycota</taxon>
        <taxon>Pezizomycotina</taxon>
        <taxon>Xylonomycetes</taxon>
        <taxon>Xylonales</taxon>
        <taxon>Xylonaceae</taxon>
        <taxon>Xylona</taxon>
    </lineage>
</organism>
<feature type="region of interest" description="Disordered" evidence="1">
    <location>
        <begin position="163"/>
        <end position="388"/>
    </location>
</feature>
<feature type="compositionally biased region" description="Acidic residues" evidence="1">
    <location>
        <begin position="937"/>
        <end position="947"/>
    </location>
</feature>
<reference evidence="2 3" key="1">
    <citation type="journal article" date="2016" name="Fungal Biol.">
        <title>The genome of Xylona heveae provides a window into fungal endophytism.</title>
        <authorList>
            <person name="Gazis R."/>
            <person name="Kuo A."/>
            <person name="Riley R."/>
            <person name="LaButti K."/>
            <person name="Lipzen A."/>
            <person name="Lin J."/>
            <person name="Amirebrahimi M."/>
            <person name="Hesse C.N."/>
            <person name="Spatafora J.W."/>
            <person name="Henrissat B."/>
            <person name="Hainaut M."/>
            <person name="Grigoriev I.V."/>
            <person name="Hibbett D.S."/>
        </authorList>
    </citation>
    <scope>NUCLEOTIDE SEQUENCE [LARGE SCALE GENOMIC DNA]</scope>
    <source>
        <strain evidence="2 3">TC161</strain>
    </source>
</reference>
<feature type="compositionally biased region" description="Basic and acidic residues" evidence="1">
    <location>
        <begin position="796"/>
        <end position="817"/>
    </location>
</feature>
<feature type="compositionally biased region" description="Low complexity" evidence="1">
    <location>
        <begin position="411"/>
        <end position="437"/>
    </location>
</feature>
<feature type="region of interest" description="Disordered" evidence="1">
    <location>
        <begin position="1132"/>
        <end position="1233"/>
    </location>
</feature>
<evidence type="ECO:0000256" key="1">
    <source>
        <dbReference type="SAM" id="MobiDB-lite"/>
    </source>
</evidence>
<feature type="compositionally biased region" description="Acidic residues" evidence="1">
    <location>
        <begin position="1199"/>
        <end position="1218"/>
    </location>
</feature>
<dbReference type="AlphaFoldDB" id="A0A165HW53"/>
<dbReference type="PANTHER" id="PTHR35711">
    <property type="entry name" value="EXPRESSED PROTEIN"/>
    <property type="match status" value="1"/>
</dbReference>
<dbReference type="EMBL" id="KV407456">
    <property type="protein sequence ID" value="KZF24009.1"/>
    <property type="molecule type" value="Genomic_DNA"/>
</dbReference>
<dbReference type="OMA" id="KERTINW"/>
<feature type="region of interest" description="Disordered" evidence="1">
    <location>
        <begin position="401"/>
        <end position="442"/>
    </location>
</feature>